<sequence length="173" mass="19614">MASQTEKIETARYVDIGSSFLSFSISIATPPPLSLFPIHSLSYFTLFYSTLIHSLSPQFSLHPSPYFHFIPPCLTLSFPLSLFHSIHSSPYFTLSLTPYFPHLLSPSLTLIYFGNSIIFDLPRSPSISSVLFIRQLTDVNNSEFIYGVALRVIFGMWLSLFFLCLLPLSNIKY</sequence>
<evidence type="ECO:0000256" key="1">
    <source>
        <dbReference type="SAM" id="Phobius"/>
    </source>
</evidence>
<accession>A0A812AMT6</accession>
<feature type="transmembrane region" description="Helical" evidence="1">
    <location>
        <begin position="144"/>
        <end position="168"/>
    </location>
</feature>
<protein>
    <submittedName>
        <fullName evidence="2">Uncharacterized protein</fullName>
    </submittedName>
</protein>
<keyword evidence="1" id="KW-0812">Transmembrane</keyword>
<dbReference type="EMBL" id="CAHIKZ030000059">
    <property type="protein sequence ID" value="CAE1147389.1"/>
    <property type="molecule type" value="Genomic_DNA"/>
</dbReference>
<reference evidence="2" key="1">
    <citation type="submission" date="2021-01" db="EMBL/GenBank/DDBJ databases">
        <authorList>
            <person name="Li R."/>
            <person name="Bekaert M."/>
        </authorList>
    </citation>
    <scope>NUCLEOTIDE SEQUENCE</scope>
    <source>
        <strain evidence="2">Farmed</strain>
    </source>
</reference>
<proteinExistence type="predicted"/>
<comment type="caution">
    <text evidence="2">The sequence shown here is derived from an EMBL/GenBank/DDBJ whole genome shotgun (WGS) entry which is preliminary data.</text>
</comment>
<keyword evidence="1" id="KW-1133">Transmembrane helix</keyword>
<evidence type="ECO:0000313" key="3">
    <source>
        <dbReference type="Proteomes" id="UP000597762"/>
    </source>
</evidence>
<dbReference type="Proteomes" id="UP000597762">
    <property type="component" value="Unassembled WGS sequence"/>
</dbReference>
<name>A0A812AMT6_ACAPH</name>
<keyword evidence="3" id="KW-1185">Reference proteome</keyword>
<evidence type="ECO:0000313" key="2">
    <source>
        <dbReference type="EMBL" id="CAE1147389.1"/>
    </source>
</evidence>
<dbReference type="AlphaFoldDB" id="A0A812AMT6"/>
<keyword evidence="1" id="KW-0472">Membrane</keyword>
<gene>
    <name evidence="2" type="ORF">SPHA_2092</name>
</gene>
<organism evidence="2 3">
    <name type="scientific">Acanthosepion pharaonis</name>
    <name type="common">Pharaoh cuttlefish</name>
    <name type="synonym">Sepia pharaonis</name>
    <dbReference type="NCBI Taxonomy" id="158019"/>
    <lineage>
        <taxon>Eukaryota</taxon>
        <taxon>Metazoa</taxon>
        <taxon>Spiralia</taxon>
        <taxon>Lophotrochozoa</taxon>
        <taxon>Mollusca</taxon>
        <taxon>Cephalopoda</taxon>
        <taxon>Coleoidea</taxon>
        <taxon>Decapodiformes</taxon>
        <taxon>Sepiida</taxon>
        <taxon>Sepiina</taxon>
        <taxon>Sepiidae</taxon>
        <taxon>Acanthosepion</taxon>
    </lineage>
</organism>